<sequence>MAVAGNDIPGLRNLKDSTKSTWRNDKSQWGFEHWILEILNMHPTDPSKPIPRHAKTEKIPVVDPWTANLFVIVHAAWPMVLQQLYIWYSGKNLHPVAAFLLYMVAYQFNAINEINIIQRLGHRYGFLDGDKADRDQIPDVGVAKAFWSLIGITSIRPLYHIFIAYRVSEAPTLSWWIPVELALYAILLDLFFYIYHRSCHELDALWKYHRTHHLTKHPNTMLSSYADTEQEIIEMVIVPLLTYGSLKLMGFPMGFYDCWVCLEFLLFAEAFGHSGVRLHIIPPGTSAWLLQLFDCELVTEDHDLHHRKGWRQSHNYGKQTRLWDRIFGTCHDRIESAKGNIDYDNVVTFPMF</sequence>
<evidence type="ECO:0000259" key="5">
    <source>
        <dbReference type="Pfam" id="PF04116"/>
    </source>
</evidence>
<dbReference type="GO" id="GO:0016491">
    <property type="term" value="F:oxidoreductase activity"/>
    <property type="evidence" value="ECO:0007669"/>
    <property type="project" value="InterPro"/>
</dbReference>
<dbReference type="AlphaFoldDB" id="A0A6H0XV44"/>
<reference evidence="6 7" key="1">
    <citation type="journal article" date="2016" name="Sci. Rep.">
        <title>Peltaster fructicola genome reveals evolution from an invasive phytopathogen to an ectophytic parasite.</title>
        <authorList>
            <person name="Xu C."/>
            <person name="Chen H."/>
            <person name="Gleason M.L."/>
            <person name="Xu J.R."/>
            <person name="Liu H."/>
            <person name="Zhang R."/>
            <person name="Sun G."/>
        </authorList>
    </citation>
    <scope>NUCLEOTIDE SEQUENCE [LARGE SCALE GENOMIC DNA]</scope>
    <source>
        <strain evidence="6 7">LNHT1506</strain>
    </source>
</reference>
<name>A0A6H0XV44_9PEZI</name>
<dbReference type="PANTHER" id="PTHR11863">
    <property type="entry name" value="STEROL DESATURASE"/>
    <property type="match status" value="1"/>
</dbReference>
<organism evidence="6 7">
    <name type="scientific">Peltaster fructicola</name>
    <dbReference type="NCBI Taxonomy" id="286661"/>
    <lineage>
        <taxon>Eukaryota</taxon>
        <taxon>Fungi</taxon>
        <taxon>Dikarya</taxon>
        <taxon>Ascomycota</taxon>
        <taxon>Pezizomycotina</taxon>
        <taxon>Dothideomycetes</taxon>
        <taxon>Dothideomycetes incertae sedis</taxon>
        <taxon>Peltaster</taxon>
    </lineage>
</organism>
<evidence type="ECO:0000313" key="7">
    <source>
        <dbReference type="Proteomes" id="UP000503462"/>
    </source>
</evidence>
<dbReference type="GO" id="GO:0005506">
    <property type="term" value="F:iron ion binding"/>
    <property type="evidence" value="ECO:0007669"/>
    <property type="project" value="InterPro"/>
</dbReference>
<evidence type="ECO:0000256" key="3">
    <source>
        <dbReference type="ARBA" id="ARBA00022989"/>
    </source>
</evidence>
<comment type="subcellular location">
    <subcellularLocation>
        <location evidence="1">Membrane</location>
    </subcellularLocation>
</comment>
<dbReference type="OrthoDB" id="6354873at2759"/>
<proteinExistence type="predicted"/>
<accession>A0A6H0XV44</accession>
<feature type="domain" description="Fatty acid hydroxylase" evidence="5">
    <location>
        <begin position="182"/>
        <end position="329"/>
    </location>
</feature>
<dbReference type="Proteomes" id="UP000503462">
    <property type="component" value="Chromosome 3"/>
</dbReference>
<dbReference type="InterPro" id="IPR050307">
    <property type="entry name" value="Sterol_Desaturase_Related"/>
</dbReference>
<protein>
    <recommendedName>
        <fullName evidence="5">Fatty acid hydroxylase domain-containing protein</fullName>
    </recommendedName>
</protein>
<keyword evidence="2" id="KW-0812">Transmembrane</keyword>
<gene>
    <name evidence="6" type="ORF">AMS68_004073</name>
</gene>
<dbReference type="GO" id="GO:0008610">
    <property type="term" value="P:lipid biosynthetic process"/>
    <property type="evidence" value="ECO:0007669"/>
    <property type="project" value="InterPro"/>
</dbReference>
<dbReference type="Pfam" id="PF04116">
    <property type="entry name" value="FA_hydroxylase"/>
    <property type="match status" value="1"/>
</dbReference>
<evidence type="ECO:0000313" key="6">
    <source>
        <dbReference type="EMBL" id="QIW98555.1"/>
    </source>
</evidence>
<keyword evidence="4" id="KW-0472">Membrane</keyword>
<keyword evidence="3" id="KW-1133">Transmembrane helix</keyword>
<dbReference type="EMBL" id="CP051141">
    <property type="protein sequence ID" value="QIW98555.1"/>
    <property type="molecule type" value="Genomic_DNA"/>
</dbReference>
<evidence type="ECO:0000256" key="1">
    <source>
        <dbReference type="ARBA" id="ARBA00004370"/>
    </source>
</evidence>
<dbReference type="GO" id="GO:0016020">
    <property type="term" value="C:membrane"/>
    <property type="evidence" value="ECO:0007669"/>
    <property type="project" value="UniProtKB-SubCell"/>
</dbReference>
<keyword evidence="7" id="KW-1185">Reference proteome</keyword>
<dbReference type="InterPro" id="IPR006694">
    <property type="entry name" value="Fatty_acid_hydroxylase"/>
</dbReference>
<evidence type="ECO:0000256" key="4">
    <source>
        <dbReference type="ARBA" id="ARBA00023136"/>
    </source>
</evidence>
<evidence type="ECO:0000256" key="2">
    <source>
        <dbReference type="ARBA" id="ARBA00022692"/>
    </source>
</evidence>